<dbReference type="Gene3D" id="1.10.418.10">
    <property type="entry name" value="Calponin-like domain"/>
    <property type="match status" value="1"/>
</dbReference>
<dbReference type="PANTHER" id="PTHR23068:SF53">
    <property type="entry name" value="DNA (CYTOSINE-5-)-METHYLTRANSFERASE"/>
    <property type="match status" value="1"/>
</dbReference>
<evidence type="ECO:0000256" key="11">
    <source>
        <dbReference type="ARBA" id="ARBA00023242"/>
    </source>
</evidence>
<evidence type="ECO:0000256" key="2">
    <source>
        <dbReference type="ARBA" id="ARBA00011975"/>
    </source>
</evidence>
<evidence type="ECO:0000256" key="6">
    <source>
        <dbReference type="ARBA" id="ARBA00022691"/>
    </source>
</evidence>
<comment type="subcellular location">
    <subcellularLocation>
        <location evidence="1">Nucleus</location>
    </subcellularLocation>
</comment>
<dbReference type="InterPro" id="IPR036872">
    <property type="entry name" value="CH_dom_sf"/>
</dbReference>
<dbReference type="Pfam" id="PF21255">
    <property type="entry name" value="DNMT3_ADD_GATA1-like"/>
    <property type="match status" value="1"/>
</dbReference>
<keyword evidence="17" id="KW-1185">Reference proteome</keyword>
<feature type="domain" description="PHD-type" evidence="15">
    <location>
        <begin position="1223"/>
        <end position="1355"/>
    </location>
</feature>
<dbReference type="GO" id="GO:0000122">
    <property type="term" value="P:negative regulation of transcription by RNA polymerase II"/>
    <property type="evidence" value="ECO:0007669"/>
    <property type="project" value="TreeGrafter"/>
</dbReference>
<keyword evidence="11" id="KW-0539">Nucleus</keyword>
<keyword evidence="5 12" id="KW-0808">Transferase</keyword>
<keyword evidence="4 12" id="KW-0489">Methyltransferase</keyword>
<dbReference type="Pfam" id="PF17980">
    <property type="entry name" value="ADD_DNMT3"/>
    <property type="match status" value="1"/>
</dbReference>
<proteinExistence type="inferred from homology"/>
<dbReference type="InterPro" id="IPR025766">
    <property type="entry name" value="ADD"/>
</dbReference>
<dbReference type="Gene3D" id="1.10.720.50">
    <property type="entry name" value="PWWP, helical domain"/>
    <property type="match status" value="1"/>
</dbReference>
<dbReference type="InterPro" id="IPR050390">
    <property type="entry name" value="C5-Methyltransferase"/>
</dbReference>
<feature type="domain" description="Calponin-homology (CH)" evidence="14">
    <location>
        <begin position="16"/>
        <end position="117"/>
    </location>
</feature>
<dbReference type="FunFam" id="3.40.50.150:FF:000008">
    <property type="entry name" value="DNA (Cytosine-5)-methyltransferase 3A isoform X1"/>
    <property type="match status" value="1"/>
</dbReference>
<accession>A0A8C6SLJ3</accession>
<evidence type="ECO:0000256" key="8">
    <source>
        <dbReference type="ARBA" id="ARBA00022771"/>
    </source>
</evidence>
<reference evidence="16" key="1">
    <citation type="submission" date="2025-08" db="UniProtKB">
        <authorList>
            <consortium name="Ensembl"/>
        </authorList>
    </citation>
    <scope>IDENTIFICATION</scope>
</reference>
<keyword evidence="6 12" id="KW-0949">S-adenosyl-L-methionine</keyword>
<dbReference type="Pfam" id="PF00145">
    <property type="entry name" value="DNA_methylase"/>
    <property type="match status" value="1"/>
</dbReference>
<dbReference type="InterPro" id="IPR001525">
    <property type="entry name" value="C5_MeTfrase"/>
</dbReference>
<keyword evidence="9" id="KW-0862">Zinc</keyword>
<evidence type="ECO:0000259" key="14">
    <source>
        <dbReference type="PROSITE" id="PS50021"/>
    </source>
</evidence>
<protein>
    <recommendedName>
        <fullName evidence="2">DNA (cytosine-5-)-methyltransferase</fullName>
        <ecNumber evidence="2">2.1.1.37</ecNumber>
    </recommendedName>
</protein>
<dbReference type="InterPro" id="IPR029063">
    <property type="entry name" value="SAM-dependent_MTases_sf"/>
</dbReference>
<evidence type="ECO:0000256" key="4">
    <source>
        <dbReference type="ARBA" id="ARBA00022603"/>
    </source>
</evidence>
<evidence type="ECO:0000256" key="9">
    <source>
        <dbReference type="ARBA" id="ARBA00022833"/>
    </source>
</evidence>
<dbReference type="SUPFAM" id="SSF47576">
    <property type="entry name" value="Calponin-homology domain, CH-domain"/>
    <property type="match status" value="1"/>
</dbReference>
<dbReference type="PROSITE" id="PS51533">
    <property type="entry name" value="ADD"/>
    <property type="match status" value="1"/>
</dbReference>
<dbReference type="EC" id="2.1.1.37" evidence="2"/>
<dbReference type="InterPro" id="IPR001715">
    <property type="entry name" value="CH_dom"/>
</dbReference>
<feature type="region of interest" description="Disordered" evidence="13">
    <location>
        <begin position="1662"/>
        <end position="1695"/>
    </location>
</feature>
<evidence type="ECO:0000313" key="16">
    <source>
        <dbReference type="Ensembl" id="ENSNMLP00000008045.1"/>
    </source>
</evidence>
<dbReference type="InterPro" id="IPR018117">
    <property type="entry name" value="C5_DNA_meth_AS"/>
</dbReference>
<evidence type="ECO:0000256" key="12">
    <source>
        <dbReference type="PROSITE-ProRule" id="PRU01016"/>
    </source>
</evidence>
<feature type="active site" evidence="12">
    <location>
        <position position="1451"/>
    </location>
</feature>
<evidence type="ECO:0000256" key="10">
    <source>
        <dbReference type="ARBA" id="ARBA00023125"/>
    </source>
</evidence>
<evidence type="ECO:0000256" key="7">
    <source>
        <dbReference type="ARBA" id="ARBA00022723"/>
    </source>
</evidence>
<dbReference type="GO" id="GO:0008270">
    <property type="term" value="F:zinc ion binding"/>
    <property type="evidence" value="ECO:0007669"/>
    <property type="project" value="UniProtKB-KW"/>
</dbReference>
<dbReference type="InterPro" id="IPR013083">
    <property type="entry name" value="Znf_RING/FYVE/PHD"/>
</dbReference>
<dbReference type="Pfam" id="PF00307">
    <property type="entry name" value="CH"/>
    <property type="match status" value="1"/>
</dbReference>
<reference evidence="16" key="2">
    <citation type="submission" date="2025-09" db="UniProtKB">
        <authorList>
            <consortium name="Ensembl"/>
        </authorList>
    </citation>
    <scope>IDENTIFICATION</scope>
</reference>
<sequence length="1695" mass="191712">MDFPVALNVSASDVRRYETHELLRWANACLHSGFTHIEQLATGAAFCQLMHILFPPLIDLSRVQFHCADPEDRRHNYSLLQRAFDEVGVCRYIPVNEFIKKKEAELGFLQWFRAFFEKNKGRRYNFFASSQWPNTTTVASNIKDDPHCPVEPENDKEILKLDILKTNEVLPNEDKRRDLIIKPEPNLDEDTLNRLNKPENKPLQVLPVVKTEKWREDSLHVNHSHLQSTKDEINVHNPPLVSLPPQLEPINLNNHINVPQVHNAERIKKDNLGQNNVTVTIANEKKCAEQTPKKDNYFRSCANPQIADMGNCNVNTNTDILTVSTNSFNQVHSQPLNSVNQPAPMSTMNTNDVILISDTEEGPPEALKTIADNGDHKPPVSPGTPSKSALLKELCSQTPYCVYVDMGMELDQTGCTVLIGFFDRVSGVSIVQKLDTLSIDQLSNGKQAPILITKHTANAAADLLIALLKKYELPQESLKVFYCNIPDPEVNRIIVAKLKELSPHVASLGGLACMVGGACQTGLLECYSHVLDLINDIHYFRLPERLTEANYNILIPISLQYAAIIAVIQYMSHNWQKLEDYFKALKSDVGASRLLRILDKFQEHKVRLDFIFLSHALDTFQSFQDLQKSKTRDMVMDLQLTAMLVNAYASSIFTPAAADQFVRKKDMQMLLSKQDLLPISCVNVGIRARRCLSSLSFAELGEEDRSTFLSKALLFYQTTLKMLVESLPGQLSPVSMKSIGTLLKHPHSLKSRTISTVQLVELGCQLGVCKTESSNSQLASEYVNYIQKANDWRDSLEGEPVGLRWLKVLDCLRKFPLLFKLVLTLLAFPRSLQLKHIFQSQWRAGSPKHSAHRNGMKKGYLLHRPEREMETENSSSDEDRTPPHRPRLFAVRPGPKRLMDSEDTDYTDNSSDVVDVTEDYKLTVTPKEAQPKGVTPSTVSNDIAPAAEKPVVESVLVLNEEEDQPKVKKPTVKATNPTPARRQQGELVLINLEESVSWPAVTVPSLEDNQEPDMKKVEWYGHSMTSEVCVEYLRPFADFAKYFSQNTFATVAMYKEAVFLALREASARCQREFLATIDSKEEILIEMLDWAFGGFKPMGPQGFAPAVLDEIKSATGQGKIRPEDLPKVSVSLYKLPVEMPKKVHVADSSEKAMKKKSKTAWKGKGPKRKTTLLQDFFEDNDMSPDFVPHKKRPYTKVDHSNKGRTGSVYKQPDQKQRERIIRRILAFDLDIEEYCLCCGTKDTVMSHPLFKGSLCLECKNNFTETLYRYDEDGYQSYCTICCYGMEVILCGNDSCCRSYCADCLNILVSDRTFDFLKDLDPWICYLCQAEQTHGALTPRQDWSIRVQELFANNSAMEFEPHRVYPSISANLRRPVRVLSLFDGIATGYLVLKDLGFKVETYVASEVCEDSIAVAHINHDGKIIHVGDARLITQEHLDKWGPFDLLIGGSPCNDLSIVNPLRKGLYEGTGRLFFEYYRILQLLKPKEEDPRPFFWLFENVVFMNVHDRLNICRFLECNPVLVDAVRVSPANRSRYFWGNIPGMNRPIAASQTDKLNLQDCLEIGRVARMTKVRTITTNSNSLKQGKNVSMLPVLQNGTEDTLWITEIEKIFGFPKHYTDVRNMNRQQRQKVLGKAWSVPVIRHLFAPLKDYFACEELPQLSTSNASNTSTSGVSGASTSSCSPCGSPATPEMHQLR</sequence>
<dbReference type="PANTHER" id="PTHR23068">
    <property type="entry name" value="DNA CYTOSINE-5- -METHYLTRANSFERASE 3-RELATED"/>
    <property type="match status" value="1"/>
</dbReference>
<dbReference type="Proteomes" id="UP000694523">
    <property type="component" value="Unplaced"/>
</dbReference>
<dbReference type="PROSITE" id="PS50021">
    <property type="entry name" value="CH"/>
    <property type="match status" value="1"/>
</dbReference>
<keyword evidence="3" id="KW-0678">Repressor</keyword>
<dbReference type="PROSITE" id="PS51679">
    <property type="entry name" value="SAM_MT_C5"/>
    <property type="match status" value="1"/>
</dbReference>
<keyword evidence="8" id="KW-0863">Zinc-finger</keyword>
<dbReference type="GO" id="GO:0032259">
    <property type="term" value="P:methylation"/>
    <property type="evidence" value="ECO:0007669"/>
    <property type="project" value="UniProtKB-KW"/>
</dbReference>
<dbReference type="GO" id="GO:0051718">
    <property type="term" value="F:DNA (cytosine-5-)-methyltransferase activity, acting on CpG substrates"/>
    <property type="evidence" value="ECO:0007669"/>
    <property type="project" value="TreeGrafter"/>
</dbReference>
<dbReference type="Gene3D" id="3.30.40.10">
    <property type="entry name" value="Zinc/RING finger domain, C3HC4 (zinc finger)"/>
    <property type="match status" value="1"/>
</dbReference>
<dbReference type="InterPro" id="IPR040552">
    <property type="entry name" value="DNMT3_ADD_GATA1-like"/>
</dbReference>
<evidence type="ECO:0000259" key="15">
    <source>
        <dbReference type="PROSITE" id="PS51533"/>
    </source>
</evidence>
<evidence type="ECO:0000313" key="17">
    <source>
        <dbReference type="Proteomes" id="UP000694523"/>
    </source>
</evidence>
<comment type="similarity">
    <text evidence="12">Belongs to the class I-like SAM-binding methyltransferase superfamily. C5-methyltransferase family.</text>
</comment>
<keyword evidence="10" id="KW-0238">DNA-binding</keyword>
<dbReference type="GO" id="GO:0003677">
    <property type="term" value="F:DNA binding"/>
    <property type="evidence" value="ECO:0007669"/>
    <property type="project" value="UniProtKB-KW"/>
</dbReference>
<evidence type="ECO:0000256" key="1">
    <source>
        <dbReference type="ARBA" id="ARBA00004123"/>
    </source>
</evidence>
<feature type="compositionally biased region" description="Low complexity" evidence="13">
    <location>
        <begin position="1662"/>
        <end position="1689"/>
    </location>
</feature>
<dbReference type="SUPFAM" id="SSF63748">
    <property type="entry name" value="Tudor/PWWP/MBT"/>
    <property type="match status" value="1"/>
</dbReference>
<feature type="region of interest" description="Disordered" evidence="13">
    <location>
        <begin position="860"/>
        <end position="911"/>
    </location>
</feature>
<dbReference type="Ensembl" id="ENSNMLT00000009147.1">
    <property type="protein sequence ID" value="ENSNMLP00000008045.1"/>
    <property type="gene ID" value="ENSNMLG00000005710.1"/>
</dbReference>
<organism evidence="16 17">
    <name type="scientific">Neogobius melanostomus</name>
    <name type="common">round goby</name>
    <dbReference type="NCBI Taxonomy" id="47308"/>
    <lineage>
        <taxon>Eukaryota</taxon>
        <taxon>Metazoa</taxon>
        <taxon>Chordata</taxon>
        <taxon>Craniata</taxon>
        <taxon>Vertebrata</taxon>
        <taxon>Euteleostomi</taxon>
        <taxon>Actinopterygii</taxon>
        <taxon>Neopterygii</taxon>
        <taxon>Teleostei</taxon>
        <taxon>Neoteleostei</taxon>
        <taxon>Acanthomorphata</taxon>
        <taxon>Gobiaria</taxon>
        <taxon>Gobiiformes</taxon>
        <taxon>Gobioidei</taxon>
        <taxon>Gobiidae</taxon>
        <taxon>Benthophilinae</taxon>
        <taxon>Neogobiini</taxon>
        <taxon>Neogobius</taxon>
    </lineage>
</organism>
<evidence type="ECO:0000256" key="13">
    <source>
        <dbReference type="SAM" id="MobiDB-lite"/>
    </source>
</evidence>
<dbReference type="Gene3D" id="3.40.50.150">
    <property type="entry name" value="Vaccinia Virus protein VP39"/>
    <property type="match status" value="2"/>
</dbReference>
<evidence type="ECO:0000256" key="3">
    <source>
        <dbReference type="ARBA" id="ARBA00022491"/>
    </source>
</evidence>
<evidence type="ECO:0000256" key="5">
    <source>
        <dbReference type="ARBA" id="ARBA00022679"/>
    </source>
</evidence>
<feature type="region of interest" description="Disordered" evidence="13">
    <location>
        <begin position="1188"/>
        <end position="1212"/>
    </location>
</feature>
<dbReference type="InterPro" id="IPR049554">
    <property type="entry name" value="DNMT3_ADD_PHD"/>
</dbReference>
<dbReference type="GO" id="GO:0005634">
    <property type="term" value="C:nucleus"/>
    <property type="evidence" value="ECO:0007669"/>
    <property type="project" value="UniProtKB-SubCell"/>
</dbReference>
<keyword evidence="7" id="KW-0479">Metal-binding</keyword>
<dbReference type="SUPFAM" id="SSF53335">
    <property type="entry name" value="S-adenosyl-L-methionine-dependent methyltransferases"/>
    <property type="match status" value="1"/>
</dbReference>
<dbReference type="PROSITE" id="PS00094">
    <property type="entry name" value="C5_MTASE_1"/>
    <property type="match status" value="1"/>
</dbReference>
<name>A0A8C6SLJ3_9GOBI</name>